<reference evidence="2 3" key="1">
    <citation type="submission" date="2024-01" db="EMBL/GenBank/DDBJ databases">
        <title>Genome assemblies of Stephania.</title>
        <authorList>
            <person name="Yang L."/>
        </authorList>
    </citation>
    <scope>NUCLEOTIDE SEQUENCE [LARGE SCALE GENOMIC DNA]</scope>
    <source>
        <strain evidence="2">JXDWG</strain>
        <tissue evidence="2">Leaf</tissue>
    </source>
</reference>
<evidence type="ECO:0000313" key="2">
    <source>
        <dbReference type="EMBL" id="KAK9112982.1"/>
    </source>
</evidence>
<dbReference type="GO" id="GO:0009733">
    <property type="term" value="P:response to auxin"/>
    <property type="evidence" value="ECO:0007669"/>
    <property type="project" value="InterPro"/>
</dbReference>
<dbReference type="PANTHER" id="PTHR31929">
    <property type="entry name" value="SAUR-LIKE AUXIN-RESPONSIVE PROTEIN FAMILY-RELATED"/>
    <property type="match status" value="1"/>
</dbReference>
<evidence type="ECO:0008006" key="4">
    <source>
        <dbReference type="Google" id="ProtNLM"/>
    </source>
</evidence>
<dbReference type="EMBL" id="JBBNAG010000008">
    <property type="protein sequence ID" value="KAK9112982.1"/>
    <property type="molecule type" value="Genomic_DNA"/>
</dbReference>
<dbReference type="Pfam" id="PF02519">
    <property type="entry name" value="Auxin_inducible"/>
    <property type="match status" value="2"/>
</dbReference>
<proteinExistence type="inferred from homology"/>
<organism evidence="2 3">
    <name type="scientific">Stephania cephalantha</name>
    <dbReference type="NCBI Taxonomy" id="152367"/>
    <lineage>
        <taxon>Eukaryota</taxon>
        <taxon>Viridiplantae</taxon>
        <taxon>Streptophyta</taxon>
        <taxon>Embryophyta</taxon>
        <taxon>Tracheophyta</taxon>
        <taxon>Spermatophyta</taxon>
        <taxon>Magnoliopsida</taxon>
        <taxon>Ranunculales</taxon>
        <taxon>Menispermaceae</taxon>
        <taxon>Menispermoideae</taxon>
        <taxon>Cissampelideae</taxon>
        <taxon>Stephania</taxon>
    </lineage>
</organism>
<protein>
    <recommendedName>
        <fullName evidence="4">Small auxin up regulated protein</fullName>
    </recommendedName>
</protein>
<sequence length="180" mass="20230">MAIRLSGMFQNKKALRSSVLNSHSMVPKGHIAVYVGETQRRFVVPISYLNNPLFQDLLNQAEEEFGFDHPMGGLTIPCDEEAFLNLTLYHGYSSTRNSSRKRIFQSSAASSVRKGHLAVYVGETQKKRFIVPVSYLRHPSFQDLLSQAEEEFGFDHPMGGLTIPCDEEAFLDLTCSLNVL</sequence>
<name>A0AAP0IE08_9MAGN</name>
<dbReference type="AlphaFoldDB" id="A0AAP0IE08"/>
<comment type="similarity">
    <text evidence="1">Belongs to the ARG7 family.</text>
</comment>
<dbReference type="InterPro" id="IPR003676">
    <property type="entry name" value="SAUR_fam"/>
</dbReference>
<dbReference type="Proteomes" id="UP001419268">
    <property type="component" value="Unassembled WGS sequence"/>
</dbReference>
<evidence type="ECO:0000313" key="3">
    <source>
        <dbReference type="Proteomes" id="UP001419268"/>
    </source>
</evidence>
<evidence type="ECO:0000256" key="1">
    <source>
        <dbReference type="ARBA" id="ARBA00006974"/>
    </source>
</evidence>
<comment type="caution">
    <text evidence="2">The sequence shown here is derived from an EMBL/GenBank/DDBJ whole genome shotgun (WGS) entry which is preliminary data.</text>
</comment>
<gene>
    <name evidence="2" type="ORF">Scep_020501</name>
</gene>
<keyword evidence="3" id="KW-1185">Reference proteome</keyword>
<accession>A0AAP0IE08</accession>